<comment type="caution">
    <text evidence="1">The sequence shown here is derived from an EMBL/GenBank/DDBJ whole genome shotgun (WGS) entry which is preliminary data.</text>
</comment>
<sequence length="54" mass="6105">MDSRNWPAEMMGWAAYLRREAEVAQCTTLDTSDRTLDDCADAIRTLLEKARQAG</sequence>
<dbReference type="EMBL" id="JAGGJU010000004">
    <property type="protein sequence ID" value="MBP1850232.1"/>
    <property type="molecule type" value="Genomic_DNA"/>
</dbReference>
<organism evidence="1 2">
    <name type="scientific">Rhizobium halophytocola</name>
    <dbReference type="NCBI Taxonomy" id="735519"/>
    <lineage>
        <taxon>Bacteria</taxon>
        <taxon>Pseudomonadati</taxon>
        <taxon>Pseudomonadota</taxon>
        <taxon>Alphaproteobacteria</taxon>
        <taxon>Hyphomicrobiales</taxon>
        <taxon>Rhizobiaceae</taxon>
        <taxon>Rhizobium/Agrobacterium group</taxon>
        <taxon>Rhizobium</taxon>
    </lineage>
</organism>
<name>A0ABS4DX21_9HYPH</name>
<accession>A0ABS4DX21</accession>
<evidence type="ECO:0000313" key="1">
    <source>
        <dbReference type="EMBL" id="MBP1850232.1"/>
    </source>
</evidence>
<dbReference type="RefSeq" id="WP_245223958.1">
    <property type="nucleotide sequence ID" value="NZ_JAGGJU010000004.1"/>
</dbReference>
<dbReference type="Proteomes" id="UP000759443">
    <property type="component" value="Unassembled WGS sequence"/>
</dbReference>
<protein>
    <submittedName>
        <fullName evidence="1">Uncharacterized protein</fullName>
    </submittedName>
</protein>
<proteinExistence type="predicted"/>
<reference evidence="1 2" key="1">
    <citation type="submission" date="2021-03" db="EMBL/GenBank/DDBJ databases">
        <title>Genomic Encyclopedia of Type Strains, Phase IV (KMG-IV): sequencing the most valuable type-strain genomes for metagenomic binning, comparative biology and taxonomic classification.</title>
        <authorList>
            <person name="Goeker M."/>
        </authorList>
    </citation>
    <scope>NUCLEOTIDE SEQUENCE [LARGE SCALE GENOMIC DNA]</scope>
    <source>
        <strain evidence="1 2">DSM 21600</strain>
    </source>
</reference>
<gene>
    <name evidence="1" type="ORF">J2Z17_001666</name>
</gene>
<keyword evidence="2" id="KW-1185">Reference proteome</keyword>
<evidence type="ECO:0000313" key="2">
    <source>
        <dbReference type="Proteomes" id="UP000759443"/>
    </source>
</evidence>